<dbReference type="Gene3D" id="3.30.1330.70">
    <property type="entry name" value="Holliday junction resolvase RusA"/>
    <property type="match status" value="1"/>
</dbReference>
<dbReference type="InterPro" id="IPR008822">
    <property type="entry name" value="Endonuclease_RusA-like"/>
</dbReference>
<accession>A0A2H4J5E6</accession>
<evidence type="ECO:0000313" key="1">
    <source>
        <dbReference type="EMBL" id="ASN70484.1"/>
    </source>
</evidence>
<proteinExistence type="predicted"/>
<dbReference type="EMBL" id="MF417907">
    <property type="protein sequence ID" value="ASN70484.1"/>
    <property type="molecule type" value="Genomic_DNA"/>
</dbReference>
<dbReference type="GO" id="GO:0006310">
    <property type="term" value="P:DNA recombination"/>
    <property type="evidence" value="ECO:0007669"/>
    <property type="project" value="InterPro"/>
</dbReference>
<dbReference type="InterPro" id="IPR036614">
    <property type="entry name" value="RusA-like_sf"/>
</dbReference>
<dbReference type="GO" id="GO:0006281">
    <property type="term" value="P:DNA repair"/>
    <property type="evidence" value="ECO:0007669"/>
    <property type="project" value="InterPro"/>
</dbReference>
<sequence>MQIEINFNETYEAPIGSPRPRFRNTGRFVQTYMPTSYTKHKDFIREQMPNALLDGKLKVTLSFYFKAPKSWSNRKKLLAIGQYKRTKPDIDNLIKTVLDAANDHLWKDDNQIVEIHSFKQYAEEPKIILEVEEV</sequence>
<organism evidence="1">
    <name type="scientific">uncultured Caudovirales phage</name>
    <dbReference type="NCBI Taxonomy" id="2100421"/>
    <lineage>
        <taxon>Viruses</taxon>
        <taxon>Duplodnaviria</taxon>
        <taxon>Heunggongvirae</taxon>
        <taxon>Uroviricota</taxon>
        <taxon>Caudoviricetes</taxon>
        <taxon>Peduoviridae</taxon>
        <taxon>Maltschvirus</taxon>
        <taxon>Maltschvirus maltsch</taxon>
    </lineage>
</organism>
<dbReference type="GO" id="GO:0000287">
    <property type="term" value="F:magnesium ion binding"/>
    <property type="evidence" value="ECO:0007669"/>
    <property type="project" value="InterPro"/>
</dbReference>
<reference evidence="1" key="1">
    <citation type="submission" date="2017-06" db="EMBL/GenBank/DDBJ databases">
        <title>Novel phages from South African skin metaviromes.</title>
        <authorList>
            <person name="van Zyl L.J."/>
            <person name="Abrahams Y."/>
            <person name="Stander E.A."/>
            <person name="Kirby B.M."/>
            <person name="Clavaud C."/>
            <person name="Farcet C."/>
            <person name="Breton L."/>
            <person name="Trindade M.I."/>
        </authorList>
    </citation>
    <scope>NUCLEOTIDE SEQUENCE</scope>
</reference>
<dbReference type="SUPFAM" id="SSF103084">
    <property type="entry name" value="Holliday junction resolvase RusA"/>
    <property type="match status" value="1"/>
</dbReference>
<name>A0A2H4J5E6_9CAUD</name>
<protein>
    <submittedName>
        <fullName evidence="1">Putative resolvase</fullName>
    </submittedName>
</protein>
<dbReference type="Pfam" id="PF05866">
    <property type="entry name" value="RusA"/>
    <property type="match status" value="1"/>
</dbReference>
<gene>
    <name evidence="1" type="ORF">7F7_44</name>
</gene>